<feature type="chain" id="PRO_5040407746" description="Dorsal inhibitory axon guidance protein" evidence="7">
    <location>
        <begin position="23"/>
        <end position="490"/>
    </location>
</feature>
<keyword evidence="6" id="KW-0472">Membrane</keyword>
<dbReference type="Pfam" id="PF06396">
    <property type="entry name" value="AGTRAP"/>
    <property type="match status" value="1"/>
</dbReference>
<feature type="region of interest" description="Disordered" evidence="5">
    <location>
        <begin position="256"/>
        <end position="275"/>
    </location>
</feature>
<keyword evidence="6" id="KW-0812">Transmembrane</keyword>
<dbReference type="PANTHER" id="PTHR28610:SF1">
    <property type="entry name" value="DRAXIN"/>
    <property type="match status" value="1"/>
</dbReference>
<dbReference type="GO" id="GO:0021516">
    <property type="term" value="P:dorsal spinal cord development"/>
    <property type="evidence" value="ECO:0007669"/>
    <property type="project" value="TreeGrafter"/>
</dbReference>
<dbReference type="PANTHER" id="PTHR28610">
    <property type="entry name" value="DRAXIN"/>
    <property type="match status" value="1"/>
</dbReference>
<feature type="transmembrane region" description="Helical" evidence="6">
    <location>
        <begin position="383"/>
        <end position="405"/>
    </location>
</feature>
<feature type="region of interest" description="Disordered" evidence="5">
    <location>
        <begin position="55"/>
        <end position="84"/>
    </location>
</feature>
<dbReference type="GO" id="GO:0007411">
    <property type="term" value="P:axon guidance"/>
    <property type="evidence" value="ECO:0007669"/>
    <property type="project" value="InterPro"/>
</dbReference>
<gene>
    <name evidence="8" type="ORF">JRQ81_010046</name>
</gene>
<evidence type="ECO:0000313" key="9">
    <source>
        <dbReference type="Proteomes" id="UP001142489"/>
    </source>
</evidence>
<dbReference type="OrthoDB" id="9931375at2759"/>
<keyword evidence="4" id="KW-0325">Glycoprotein</keyword>
<evidence type="ECO:0000256" key="1">
    <source>
        <dbReference type="ARBA" id="ARBA00022473"/>
    </source>
</evidence>
<dbReference type="GO" id="GO:0038166">
    <property type="term" value="P:angiotensin-activated signaling pathway"/>
    <property type="evidence" value="ECO:0007669"/>
    <property type="project" value="InterPro"/>
</dbReference>
<keyword evidence="2" id="KW-0964">Secreted</keyword>
<dbReference type="GO" id="GO:0021528">
    <property type="term" value="P:commissural neuron differentiation in spinal cord"/>
    <property type="evidence" value="ECO:0007669"/>
    <property type="project" value="TreeGrafter"/>
</dbReference>
<feature type="compositionally biased region" description="Basic residues" evidence="5">
    <location>
        <begin position="55"/>
        <end position="69"/>
    </location>
</feature>
<dbReference type="InterPro" id="IPR029094">
    <property type="entry name" value="Draxin"/>
</dbReference>
<organism evidence="8 9">
    <name type="scientific">Phrynocephalus forsythii</name>
    <dbReference type="NCBI Taxonomy" id="171643"/>
    <lineage>
        <taxon>Eukaryota</taxon>
        <taxon>Metazoa</taxon>
        <taxon>Chordata</taxon>
        <taxon>Craniata</taxon>
        <taxon>Vertebrata</taxon>
        <taxon>Euteleostomi</taxon>
        <taxon>Lepidosauria</taxon>
        <taxon>Squamata</taxon>
        <taxon>Bifurcata</taxon>
        <taxon>Unidentata</taxon>
        <taxon>Episquamata</taxon>
        <taxon>Toxicofera</taxon>
        <taxon>Iguania</taxon>
        <taxon>Acrodonta</taxon>
        <taxon>Agamidae</taxon>
        <taxon>Agaminae</taxon>
        <taxon>Phrynocephalus</taxon>
    </lineage>
</organism>
<evidence type="ECO:0000256" key="6">
    <source>
        <dbReference type="SAM" id="Phobius"/>
    </source>
</evidence>
<keyword evidence="6" id="KW-1133">Transmembrane helix</keyword>
<keyword evidence="3 7" id="KW-0732">Signal</keyword>
<accession>A0A9Q0XA57</accession>
<dbReference type="Pfam" id="PF15550">
    <property type="entry name" value="Draxin"/>
    <property type="match status" value="1"/>
</dbReference>
<evidence type="ECO:0000256" key="7">
    <source>
        <dbReference type="SAM" id="SignalP"/>
    </source>
</evidence>
<evidence type="ECO:0000256" key="3">
    <source>
        <dbReference type="ARBA" id="ARBA00022729"/>
    </source>
</evidence>
<evidence type="ECO:0000313" key="8">
    <source>
        <dbReference type="EMBL" id="KAJ7306628.1"/>
    </source>
</evidence>
<feature type="signal peptide" evidence="7">
    <location>
        <begin position="1"/>
        <end position="22"/>
    </location>
</feature>
<dbReference type="InterPro" id="IPR009436">
    <property type="entry name" value="AGTRAP"/>
</dbReference>
<keyword evidence="1" id="KW-0217">Developmental protein</keyword>
<dbReference type="AlphaFoldDB" id="A0A9Q0XA57"/>
<dbReference type="GO" id="GO:0030900">
    <property type="term" value="P:forebrain development"/>
    <property type="evidence" value="ECO:0007669"/>
    <property type="project" value="TreeGrafter"/>
</dbReference>
<protein>
    <recommendedName>
        <fullName evidence="10">Dorsal inhibitory axon guidance protein</fullName>
    </recommendedName>
</protein>
<dbReference type="GO" id="GO:0090090">
    <property type="term" value="P:negative regulation of canonical Wnt signaling pathway"/>
    <property type="evidence" value="ECO:0007669"/>
    <property type="project" value="TreeGrafter"/>
</dbReference>
<keyword evidence="9" id="KW-1185">Reference proteome</keyword>
<feature type="region of interest" description="Disordered" evidence="5">
    <location>
        <begin position="467"/>
        <end position="490"/>
    </location>
</feature>
<dbReference type="GO" id="GO:0016055">
    <property type="term" value="P:Wnt signaling pathway"/>
    <property type="evidence" value="ECO:0007669"/>
    <property type="project" value="InterPro"/>
</dbReference>
<proteinExistence type="predicted"/>
<name>A0A9Q0XA57_9SAUR</name>
<dbReference type="EMBL" id="JAPFRF010000020">
    <property type="protein sequence ID" value="KAJ7306628.1"/>
    <property type="molecule type" value="Genomic_DNA"/>
</dbReference>
<evidence type="ECO:0000256" key="2">
    <source>
        <dbReference type="ARBA" id="ARBA00022525"/>
    </source>
</evidence>
<sequence>MAHLRSLSTALFCLLATSLTDSLEPLPAVASSVPESANSFPSGESWLHPLQARMHRRRHGPSRHERTHPRGMPSKAQSAREKARAQLLSWSALEDPGWKDRPAGLQQKKAFLGFEIPYPEQENQAPGSEKGRTQNREHRRHSRRERLKQHRGICLGVGTVEKFGSGAKALYKKPENFEDQFQNLQLEGSSAGLSPTYVLGPTPKPSAVEAPALQSTSPRPQARLRLEGDVMPTLDMALFDWTDYEDLRPDMWPLSRKKEKRRSKNSSNETTAAEGDPCDHHLDCLPGCCCDLREHLCTPHNRGLNNKCYNDCMCTEGLRCYAKFHRNRRVIRRKGRCVEPDSADGDQGSGCMVTWLPSSYAWSNFSVLALGVWSVAQRDSVDAILMFLTGLMMTVLTDIIHFSLYYPHGASALTDTFRFSSGMAIFNLLLKPISCFLAYQMYRERGGEYTLNIGVLNLRQDRSAYQPIDTPDPPVPYPDVATKAVPPRPY</sequence>
<evidence type="ECO:0000256" key="5">
    <source>
        <dbReference type="SAM" id="MobiDB-lite"/>
    </source>
</evidence>
<dbReference type="SMART" id="SM00805">
    <property type="entry name" value="AGTRAP"/>
    <property type="match status" value="1"/>
</dbReference>
<evidence type="ECO:0008006" key="10">
    <source>
        <dbReference type="Google" id="ProtNLM"/>
    </source>
</evidence>
<reference evidence="8" key="1">
    <citation type="journal article" date="2023" name="DNA Res.">
        <title>Chromosome-level genome assembly of Phrynocephalus forsythii using third-generation DNA sequencing and Hi-C analysis.</title>
        <authorList>
            <person name="Qi Y."/>
            <person name="Zhao W."/>
            <person name="Zhao Y."/>
            <person name="Niu C."/>
            <person name="Cao S."/>
            <person name="Zhang Y."/>
        </authorList>
    </citation>
    <scope>NUCLEOTIDE SEQUENCE</scope>
    <source>
        <tissue evidence="8">Muscle</tissue>
    </source>
</reference>
<comment type="caution">
    <text evidence="8">The sequence shown here is derived from an EMBL/GenBank/DDBJ whole genome shotgun (WGS) entry which is preliminary data.</text>
</comment>
<feature type="region of interest" description="Disordered" evidence="5">
    <location>
        <begin position="118"/>
        <end position="147"/>
    </location>
</feature>
<feature type="transmembrane region" description="Helical" evidence="6">
    <location>
        <begin position="417"/>
        <end position="439"/>
    </location>
</feature>
<evidence type="ECO:0000256" key="4">
    <source>
        <dbReference type="ARBA" id="ARBA00023180"/>
    </source>
</evidence>
<feature type="compositionally biased region" description="Basic residues" evidence="5">
    <location>
        <begin position="137"/>
        <end position="147"/>
    </location>
</feature>
<feature type="transmembrane region" description="Helical" evidence="6">
    <location>
        <begin position="359"/>
        <end position="376"/>
    </location>
</feature>
<dbReference type="Proteomes" id="UP001142489">
    <property type="component" value="Unassembled WGS sequence"/>
</dbReference>
<dbReference type="GO" id="GO:0005576">
    <property type="term" value="C:extracellular region"/>
    <property type="evidence" value="ECO:0007669"/>
    <property type="project" value="InterPro"/>
</dbReference>